<evidence type="ECO:0000313" key="3">
    <source>
        <dbReference type="Proteomes" id="UP000700706"/>
    </source>
</evidence>
<protein>
    <submittedName>
        <fullName evidence="2">KTSC domain-containing protein</fullName>
    </submittedName>
</protein>
<gene>
    <name evidence="2" type="ORF">JF625_19750</name>
</gene>
<dbReference type="InterPro" id="IPR025309">
    <property type="entry name" value="KTSC_dom"/>
</dbReference>
<reference evidence="2" key="1">
    <citation type="submission" date="2020-06" db="EMBL/GenBank/DDBJ databases">
        <title>Stable isotope informed genome-resolved metagenomics uncovers potential trophic interactions in rhizosphere soil.</title>
        <authorList>
            <person name="Starr E.P."/>
            <person name="Shi S."/>
            <person name="Blazewicz S.J."/>
            <person name="Koch B.J."/>
            <person name="Probst A.J."/>
            <person name="Hungate B.A."/>
            <person name="Pett-Ridge J."/>
            <person name="Firestone M.K."/>
            <person name="Banfield J.F."/>
        </authorList>
    </citation>
    <scope>NUCLEOTIDE SEQUENCE</scope>
    <source>
        <strain evidence="2">YM_69_17</strain>
    </source>
</reference>
<proteinExistence type="predicted"/>
<feature type="domain" description="KTSC" evidence="1">
    <location>
        <begin position="10"/>
        <end position="67"/>
    </location>
</feature>
<evidence type="ECO:0000259" key="1">
    <source>
        <dbReference type="Pfam" id="PF13619"/>
    </source>
</evidence>
<dbReference type="Proteomes" id="UP000700706">
    <property type="component" value="Unassembled WGS sequence"/>
</dbReference>
<organism evidence="2 3">
    <name type="scientific">Inquilinus limosus</name>
    <dbReference type="NCBI Taxonomy" id="171674"/>
    <lineage>
        <taxon>Bacteria</taxon>
        <taxon>Pseudomonadati</taxon>
        <taxon>Pseudomonadota</taxon>
        <taxon>Alphaproteobacteria</taxon>
        <taxon>Rhodospirillales</taxon>
        <taxon>Rhodospirillaceae</taxon>
        <taxon>Inquilinus</taxon>
    </lineage>
</organism>
<name>A0A952FSC1_9PROT</name>
<dbReference type="EMBL" id="JAEKLZ010000272">
    <property type="protein sequence ID" value="MBW8727369.1"/>
    <property type="molecule type" value="Genomic_DNA"/>
</dbReference>
<accession>A0A952FSC1</accession>
<dbReference type="AlphaFoldDB" id="A0A952FSC1"/>
<dbReference type="Pfam" id="PF13619">
    <property type="entry name" value="KTSC"/>
    <property type="match status" value="1"/>
</dbReference>
<comment type="caution">
    <text evidence="2">The sequence shown here is derived from an EMBL/GenBank/DDBJ whole genome shotgun (WGS) entry which is preliminary data.</text>
</comment>
<sequence length="73" mass="8465">MRRIRRVPTESSAVSSVGYDPKTRSLDVEYAGGAVYRYYPVPDRVWRQLLLADSKGRFVNARIRDAYPFRRVG</sequence>
<evidence type="ECO:0000313" key="2">
    <source>
        <dbReference type="EMBL" id="MBW8727369.1"/>
    </source>
</evidence>